<keyword evidence="5" id="KW-0175">Coiled coil</keyword>
<dbReference type="PROSITE" id="PS50072">
    <property type="entry name" value="CSA_PPIASE_2"/>
    <property type="match status" value="1"/>
</dbReference>
<keyword evidence="9" id="KW-1185">Reference proteome</keyword>
<dbReference type="Gene3D" id="2.40.100.10">
    <property type="entry name" value="Cyclophilin-like"/>
    <property type="match status" value="1"/>
</dbReference>
<dbReference type="CDD" id="cd00317">
    <property type="entry name" value="cyclophilin"/>
    <property type="match status" value="1"/>
</dbReference>
<keyword evidence="3" id="KW-0697">Rotamase</keyword>
<evidence type="ECO:0000313" key="8">
    <source>
        <dbReference type="EMBL" id="SMX50055.1"/>
    </source>
</evidence>
<dbReference type="InterPro" id="IPR020892">
    <property type="entry name" value="Cyclophilin-type_PPIase_CS"/>
</dbReference>
<dbReference type="SUPFAM" id="SSF50891">
    <property type="entry name" value="Cyclophilin-like"/>
    <property type="match status" value="1"/>
</dbReference>
<feature type="domain" description="PPIase cyclophilin-type" evidence="7">
    <location>
        <begin position="345"/>
        <end position="510"/>
    </location>
</feature>
<sequence>MRLSFLSAGLVLALNAPVAAQDLPVFDADQFGKVVITSKQSALGVIRNEAQIGQMNIEFISNYSASSPFAQLGRAVGKLDILTDTNKYAPCTAFLIEGNRLITNHHCVPGILDHPQIGGNAIAAVQFHAGFIRDGVVGETRSFHVSPVPLETSKTLDYTVLQVLGDANAEFGALHLSAALPEDRAPFWLIGHPLGEAQRISREKCQASAPALDNHRVLHTCDTLPGSSGSPVIDTGLRQVVALHHASAGSVNLAVPMAEILAQSQVLTAAVGGDADRAALEAELAALRAERDRLSAETEARAAAEAEARRLAEELAALQADRAKPPKPAPAEPMERFGLAPGDLGLRIEVDGQAKGTVVIDLFEDVAPEHADRIAALARFGAYNGVVFHRVIDGFMAQTGDVQYGDFDDKTFTLTVTGSGRSDLPDIQAEFSDIAFERGAVGMARSADIDSANAQFFIMFKDGPFLNGQYTVVGRVIKGMEVIDRVKRGEPHTWKDIGTPDRMTRVTVIE</sequence>
<reference evidence="8 9" key="1">
    <citation type="submission" date="2017-05" db="EMBL/GenBank/DDBJ databases">
        <authorList>
            <person name="Song R."/>
            <person name="Chenine A.L."/>
            <person name="Ruprecht R.M."/>
        </authorList>
    </citation>
    <scope>NUCLEOTIDE SEQUENCE [LARGE SCALE GENOMIC DNA]</scope>
    <source>
        <strain evidence="8 9">CECT 8898</strain>
    </source>
</reference>
<dbReference type="AlphaFoldDB" id="A0A238L4P4"/>
<feature type="signal peptide" evidence="6">
    <location>
        <begin position="1"/>
        <end position="20"/>
    </location>
</feature>
<dbReference type="PANTHER" id="PTHR45625:SF4">
    <property type="entry name" value="PEPTIDYLPROLYL ISOMERASE DOMAIN AND WD REPEAT-CONTAINING PROTEIN 1"/>
    <property type="match status" value="1"/>
</dbReference>
<dbReference type="GO" id="GO:0003755">
    <property type="term" value="F:peptidyl-prolyl cis-trans isomerase activity"/>
    <property type="evidence" value="ECO:0007669"/>
    <property type="project" value="UniProtKB-KW"/>
</dbReference>
<dbReference type="InterPro" id="IPR009003">
    <property type="entry name" value="Peptidase_S1_PA"/>
</dbReference>
<dbReference type="InterPro" id="IPR043504">
    <property type="entry name" value="Peptidase_S1_PA_chymotrypsin"/>
</dbReference>
<evidence type="ECO:0000256" key="5">
    <source>
        <dbReference type="SAM" id="Coils"/>
    </source>
</evidence>
<gene>
    <name evidence="8" type="primary">ppiB_2</name>
    <name evidence="8" type="ORF">MAA8898_04579</name>
</gene>
<dbReference type="Gene3D" id="2.40.10.10">
    <property type="entry name" value="Trypsin-like serine proteases"/>
    <property type="match status" value="2"/>
</dbReference>
<evidence type="ECO:0000313" key="9">
    <source>
        <dbReference type="Proteomes" id="UP000207598"/>
    </source>
</evidence>
<dbReference type="InterPro" id="IPR029000">
    <property type="entry name" value="Cyclophilin-like_dom_sf"/>
</dbReference>
<feature type="coiled-coil region" evidence="5">
    <location>
        <begin position="277"/>
        <end position="321"/>
    </location>
</feature>
<dbReference type="EC" id="5.2.1.8" evidence="2"/>
<evidence type="ECO:0000259" key="7">
    <source>
        <dbReference type="PROSITE" id="PS50072"/>
    </source>
</evidence>
<dbReference type="Pfam" id="PF00160">
    <property type="entry name" value="Pro_isomerase"/>
    <property type="match status" value="1"/>
</dbReference>
<dbReference type="Proteomes" id="UP000207598">
    <property type="component" value="Unassembled WGS sequence"/>
</dbReference>
<organism evidence="8 9">
    <name type="scientific">Maliponia aquimaris</name>
    <dbReference type="NCBI Taxonomy" id="1673631"/>
    <lineage>
        <taxon>Bacteria</taxon>
        <taxon>Pseudomonadati</taxon>
        <taxon>Pseudomonadota</taxon>
        <taxon>Alphaproteobacteria</taxon>
        <taxon>Rhodobacterales</taxon>
        <taxon>Paracoccaceae</taxon>
        <taxon>Maliponia</taxon>
    </lineage>
</organism>
<evidence type="ECO:0000256" key="1">
    <source>
        <dbReference type="ARBA" id="ARBA00007365"/>
    </source>
</evidence>
<dbReference type="PROSITE" id="PS00170">
    <property type="entry name" value="CSA_PPIASE_1"/>
    <property type="match status" value="1"/>
</dbReference>
<name>A0A238L4P4_9RHOB</name>
<evidence type="ECO:0000256" key="6">
    <source>
        <dbReference type="SAM" id="SignalP"/>
    </source>
</evidence>
<dbReference type="InterPro" id="IPR002130">
    <property type="entry name" value="Cyclophilin-type_PPIase_dom"/>
</dbReference>
<feature type="chain" id="PRO_5012895806" description="peptidylprolyl isomerase" evidence="6">
    <location>
        <begin position="21"/>
        <end position="510"/>
    </location>
</feature>
<dbReference type="SUPFAM" id="SSF50494">
    <property type="entry name" value="Trypsin-like serine proteases"/>
    <property type="match status" value="1"/>
</dbReference>
<comment type="similarity">
    <text evidence="1">Belongs to the cyclophilin-type PPIase family.</text>
</comment>
<accession>A0A238L4P4</accession>
<proteinExistence type="inferred from homology"/>
<dbReference type="EMBL" id="FXYF01000019">
    <property type="protein sequence ID" value="SMX50055.1"/>
    <property type="molecule type" value="Genomic_DNA"/>
</dbReference>
<protein>
    <recommendedName>
        <fullName evidence="2">peptidylprolyl isomerase</fullName>
        <ecNumber evidence="2">5.2.1.8</ecNumber>
    </recommendedName>
</protein>
<evidence type="ECO:0000256" key="2">
    <source>
        <dbReference type="ARBA" id="ARBA00013194"/>
    </source>
</evidence>
<dbReference type="OrthoDB" id="9811262at2"/>
<evidence type="ECO:0000256" key="4">
    <source>
        <dbReference type="ARBA" id="ARBA00023235"/>
    </source>
</evidence>
<dbReference type="PANTHER" id="PTHR45625">
    <property type="entry name" value="PEPTIDYL-PROLYL CIS-TRANS ISOMERASE-RELATED"/>
    <property type="match status" value="1"/>
</dbReference>
<dbReference type="GO" id="GO:0006457">
    <property type="term" value="P:protein folding"/>
    <property type="evidence" value="ECO:0007669"/>
    <property type="project" value="InterPro"/>
</dbReference>
<keyword evidence="4 8" id="KW-0413">Isomerase</keyword>
<dbReference type="Pfam" id="PF13365">
    <property type="entry name" value="Trypsin_2"/>
    <property type="match status" value="1"/>
</dbReference>
<dbReference type="PRINTS" id="PR00153">
    <property type="entry name" value="CSAPPISMRASE"/>
</dbReference>
<evidence type="ECO:0000256" key="3">
    <source>
        <dbReference type="ARBA" id="ARBA00023110"/>
    </source>
</evidence>
<keyword evidence="6" id="KW-0732">Signal</keyword>
<dbReference type="InterPro" id="IPR044666">
    <property type="entry name" value="Cyclophilin_A-like"/>
</dbReference>